<evidence type="ECO:0000256" key="1">
    <source>
        <dbReference type="SAM" id="MobiDB-lite"/>
    </source>
</evidence>
<feature type="region of interest" description="Disordered" evidence="1">
    <location>
        <begin position="63"/>
        <end position="106"/>
    </location>
</feature>
<dbReference type="AlphaFoldDB" id="A0ABD2WQ68"/>
<keyword evidence="2" id="KW-0472">Membrane</keyword>
<gene>
    <name evidence="3" type="ORF">TKK_010662</name>
</gene>
<dbReference type="Proteomes" id="UP001627154">
    <property type="component" value="Unassembled WGS sequence"/>
</dbReference>
<sequence length="272" mass="30724">MVSDHDVQSTDTLDTSHESSIQSDYSQKNGLTSPNCEKEPKYLGKVSHTDEILNRDSVSVKIRDSVNNKNRDSLSNKNRDSMSTKNRDSMGNKNRDNAKSKIPDESFKVQVDAPNNEEAEKVEIYYFDHGNSAYYHTTDMPPVLNTDKYADKGSAAATKFWARIFGLLHIGTSFVIAFVLQLLRFVLFSLVRPLTIGVIQLLSDYFLKPLLTIIFNGFLQPFLILFYNIATSFRDCCEPLAAAVGFYIKELAVLFRACRLVEVNQYPSSCNT</sequence>
<keyword evidence="4" id="KW-1185">Reference proteome</keyword>
<keyword evidence="2" id="KW-0812">Transmembrane</keyword>
<accession>A0ABD2WQ68</accession>
<evidence type="ECO:0000313" key="3">
    <source>
        <dbReference type="EMBL" id="KAL3395030.1"/>
    </source>
</evidence>
<evidence type="ECO:0000256" key="2">
    <source>
        <dbReference type="SAM" id="Phobius"/>
    </source>
</evidence>
<feature type="transmembrane region" description="Helical" evidence="2">
    <location>
        <begin position="210"/>
        <end position="230"/>
    </location>
</feature>
<evidence type="ECO:0008006" key="5">
    <source>
        <dbReference type="Google" id="ProtNLM"/>
    </source>
</evidence>
<evidence type="ECO:0000313" key="4">
    <source>
        <dbReference type="Proteomes" id="UP001627154"/>
    </source>
</evidence>
<feature type="compositionally biased region" description="Basic and acidic residues" evidence="1">
    <location>
        <begin position="36"/>
        <end position="48"/>
    </location>
</feature>
<feature type="region of interest" description="Disordered" evidence="1">
    <location>
        <begin position="1"/>
        <end position="48"/>
    </location>
</feature>
<keyword evidence="2" id="KW-1133">Transmembrane helix</keyword>
<name>A0ABD2WQ68_9HYME</name>
<organism evidence="3 4">
    <name type="scientific">Trichogramma kaykai</name>
    <dbReference type="NCBI Taxonomy" id="54128"/>
    <lineage>
        <taxon>Eukaryota</taxon>
        <taxon>Metazoa</taxon>
        <taxon>Ecdysozoa</taxon>
        <taxon>Arthropoda</taxon>
        <taxon>Hexapoda</taxon>
        <taxon>Insecta</taxon>
        <taxon>Pterygota</taxon>
        <taxon>Neoptera</taxon>
        <taxon>Endopterygota</taxon>
        <taxon>Hymenoptera</taxon>
        <taxon>Apocrita</taxon>
        <taxon>Proctotrupomorpha</taxon>
        <taxon>Chalcidoidea</taxon>
        <taxon>Trichogrammatidae</taxon>
        <taxon>Trichogramma</taxon>
    </lineage>
</organism>
<reference evidence="3 4" key="1">
    <citation type="journal article" date="2024" name="bioRxiv">
        <title>A reference genome for Trichogramma kaykai: A tiny desert-dwelling parasitoid wasp with competing sex-ratio distorters.</title>
        <authorList>
            <person name="Culotta J."/>
            <person name="Lindsey A.R."/>
        </authorList>
    </citation>
    <scope>NUCLEOTIDE SEQUENCE [LARGE SCALE GENOMIC DNA]</scope>
    <source>
        <strain evidence="3 4">KSX58</strain>
    </source>
</reference>
<dbReference type="EMBL" id="JBJJXI010000085">
    <property type="protein sequence ID" value="KAL3395030.1"/>
    <property type="molecule type" value="Genomic_DNA"/>
</dbReference>
<protein>
    <recommendedName>
        <fullName evidence="5">Caveolin</fullName>
    </recommendedName>
</protein>
<comment type="caution">
    <text evidence="3">The sequence shown here is derived from an EMBL/GenBank/DDBJ whole genome shotgun (WGS) entry which is preliminary data.</text>
</comment>
<feature type="compositionally biased region" description="Polar residues" evidence="1">
    <location>
        <begin position="9"/>
        <end position="35"/>
    </location>
</feature>
<feature type="transmembrane region" description="Helical" evidence="2">
    <location>
        <begin position="160"/>
        <end position="179"/>
    </location>
</feature>
<proteinExistence type="predicted"/>